<keyword evidence="3" id="KW-0804">Transcription</keyword>
<evidence type="ECO:0000313" key="6">
    <source>
        <dbReference type="EMBL" id="MEJ8474544.1"/>
    </source>
</evidence>
<comment type="caution">
    <text evidence="6">The sequence shown here is derived from an EMBL/GenBank/DDBJ whole genome shotgun (WGS) entry which is preliminary data.</text>
</comment>
<feature type="region of interest" description="Disordered" evidence="4">
    <location>
        <begin position="128"/>
        <end position="162"/>
    </location>
</feature>
<dbReference type="CDD" id="cd04781">
    <property type="entry name" value="HTH_MerR-like_sg6"/>
    <property type="match status" value="1"/>
</dbReference>
<evidence type="ECO:0000256" key="4">
    <source>
        <dbReference type="SAM" id="MobiDB-lite"/>
    </source>
</evidence>
<dbReference type="Gene3D" id="1.10.1660.10">
    <property type="match status" value="1"/>
</dbReference>
<keyword evidence="7" id="KW-1185">Reference proteome</keyword>
<dbReference type="PANTHER" id="PTHR30204:SF97">
    <property type="entry name" value="MERR FAMILY REGULATORY PROTEIN"/>
    <property type="match status" value="1"/>
</dbReference>
<protein>
    <submittedName>
        <fullName evidence="6">Helix-turn-helix domain-containing protein</fullName>
    </submittedName>
</protein>
<feature type="domain" description="HTH merR-type" evidence="5">
    <location>
        <begin position="3"/>
        <end position="71"/>
    </location>
</feature>
<dbReference type="PANTHER" id="PTHR30204">
    <property type="entry name" value="REDOX-CYCLING DRUG-SENSING TRANSCRIPTIONAL ACTIVATOR SOXR"/>
    <property type="match status" value="1"/>
</dbReference>
<dbReference type="EMBL" id="JBAKIA010000005">
    <property type="protein sequence ID" value="MEJ8474544.1"/>
    <property type="molecule type" value="Genomic_DNA"/>
</dbReference>
<proteinExistence type="predicted"/>
<evidence type="ECO:0000256" key="1">
    <source>
        <dbReference type="ARBA" id="ARBA00023015"/>
    </source>
</evidence>
<sequence>MKLLDISEISKQTGVAASAMRHYEEKGLIVSVGRRGMKRLFGPEILDQLALITLGKTAGFSLEEIKSMFGPNGQPQISRHMLSAKADDLDAQIRKMTSLSRLLRHTADCKAPSHMECPTFRRYLAAASGHNQRKNAPTSKRPNTPPQTLKNSRNAPAGSSNS</sequence>
<dbReference type="InterPro" id="IPR009061">
    <property type="entry name" value="DNA-bd_dom_put_sf"/>
</dbReference>
<dbReference type="Pfam" id="PF00376">
    <property type="entry name" value="MerR"/>
    <property type="match status" value="1"/>
</dbReference>
<dbReference type="Proteomes" id="UP001385499">
    <property type="component" value="Unassembled WGS sequence"/>
</dbReference>
<dbReference type="Pfam" id="PF09278">
    <property type="entry name" value="MerR-DNA-bind"/>
    <property type="match status" value="1"/>
</dbReference>
<evidence type="ECO:0000259" key="5">
    <source>
        <dbReference type="PROSITE" id="PS50937"/>
    </source>
</evidence>
<organism evidence="6 7">
    <name type="scientific">Roseibium algae</name>
    <dbReference type="NCBI Taxonomy" id="3123038"/>
    <lineage>
        <taxon>Bacteria</taxon>
        <taxon>Pseudomonadati</taxon>
        <taxon>Pseudomonadota</taxon>
        <taxon>Alphaproteobacteria</taxon>
        <taxon>Hyphomicrobiales</taxon>
        <taxon>Stappiaceae</taxon>
        <taxon>Roseibium</taxon>
    </lineage>
</organism>
<keyword evidence="1" id="KW-0805">Transcription regulation</keyword>
<feature type="compositionally biased region" description="Polar residues" evidence="4">
    <location>
        <begin position="134"/>
        <end position="162"/>
    </location>
</feature>
<dbReference type="RefSeq" id="WP_340274289.1">
    <property type="nucleotide sequence ID" value="NZ_JBAKIA010000005.1"/>
</dbReference>
<name>A0ABU8TK49_9HYPH</name>
<evidence type="ECO:0000256" key="3">
    <source>
        <dbReference type="ARBA" id="ARBA00023163"/>
    </source>
</evidence>
<dbReference type="InterPro" id="IPR047057">
    <property type="entry name" value="MerR_fam"/>
</dbReference>
<dbReference type="PROSITE" id="PS00552">
    <property type="entry name" value="HTH_MERR_1"/>
    <property type="match status" value="1"/>
</dbReference>
<dbReference type="PROSITE" id="PS50937">
    <property type="entry name" value="HTH_MERR_2"/>
    <property type="match status" value="1"/>
</dbReference>
<evidence type="ECO:0000256" key="2">
    <source>
        <dbReference type="ARBA" id="ARBA00023125"/>
    </source>
</evidence>
<reference evidence="6 7" key="1">
    <citation type="submission" date="2024-02" db="EMBL/GenBank/DDBJ databases">
        <title>Roseibium algae sp. nov., isolated from marine alga (Grateloupia sp.), showing potential in myo-inositol conversion.</title>
        <authorList>
            <person name="Wang Y."/>
        </authorList>
    </citation>
    <scope>NUCLEOTIDE SEQUENCE [LARGE SCALE GENOMIC DNA]</scope>
    <source>
        <strain evidence="6 7">H3510</strain>
    </source>
</reference>
<dbReference type="InterPro" id="IPR015358">
    <property type="entry name" value="Tscrpt_reg_MerR_DNA-bd"/>
</dbReference>
<dbReference type="SMART" id="SM00422">
    <property type="entry name" value="HTH_MERR"/>
    <property type="match status" value="1"/>
</dbReference>
<dbReference type="InterPro" id="IPR000551">
    <property type="entry name" value="MerR-type_HTH_dom"/>
</dbReference>
<gene>
    <name evidence="6" type="ORF">V6575_10635</name>
</gene>
<evidence type="ECO:0000313" key="7">
    <source>
        <dbReference type="Proteomes" id="UP001385499"/>
    </source>
</evidence>
<dbReference type="SUPFAM" id="SSF46955">
    <property type="entry name" value="Putative DNA-binding domain"/>
    <property type="match status" value="1"/>
</dbReference>
<accession>A0ABU8TK49</accession>
<keyword evidence="2" id="KW-0238">DNA-binding</keyword>